<dbReference type="EMBL" id="LR797035">
    <property type="protein sequence ID" value="CAB4183103.1"/>
    <property type="molecule type" value="Genomic_DNA"/>
</dbReference>
<dbReference type="EMBL" id="LR796936">
    <property type="protein sequence ID" value="CAB4176320.1"/>
    <property type="molecule type" value="Genomic_DNA"/>
</dbReference>
<dbReference type="InterPro" id="IPR036188">
    <property type="entry name" value="FAD/NAD-bd_sf"/>
</dbReference>
<name>A0A6J5QFM3_9CAUD</name>
<evidence type="ECO:0000313" key="3">
    <source>
        <dbReference type="EMBL" id="CAB4183103.1"/>
    </source>
</evidence>
<dbReference type="Gene3D" id="3.50.50.60">
    <property type="entry name" value="FAD/NAD(P)-binding domain"/>
    <property type="match status" value="1"/>
</dbReference>
<proteinExistence type="predicted"/>
<organism evidence="3">
    <name type="scientific">uncultured Caudovirales phage</name>
    <dbReference type="NCBI Taxonomy" id="2100421"/>
    <lineage>
        <taxon>Viruses</taxon>
        <taxon>Duplodnaviria</taxon>
        <taxon>Heunggongvirae</taxon>
        <taxon>Uroviricota</taxon>
        <taxon>Caudoviricetes</taxon>
        <taxon>Peduoviridae</taxon>
        <taxon>Maltschvirus</taxon>
        <taxon>Maltschvirus maltsch</taxon>
    </lineage>
</organism>
<dbReference type="EMBL" id="LR797385">
    <property type="protein sequence ID" value="CAB4212490.1"/>
    <property type="molecule type" value="Genomic_DNA"/>
</dbReference>
<gene>
    <name evidence="3" type="ORF">UFOVP1082_16</name>
    <name evidence="4" type="ORF">UFOVP1434_23</name>
    <name evidence="6" type="ORF">UFOVP1529_59</name>
    <name evidence="5" type="ORF">UFOVP1593_16</name>
    <name evidence="1" type="ORF">UFOVP906_53</name>
    <name evidence="2" type="ORF">UFOVP992_20</name>
</gene>
<reference evidence="3" key="1">
    <citation type="submission" date="2020-05" db="EMBL/GenBank/DDBJ databases">
        <authorList>
            <person name="Chiriac C."/>
            <person name="Salcher M."/>
            <person name="Ghai R."/>
            <person name="Kavagutti S V."/>
        </authorList>
    </citation>
    <scope>NUCLEOTIDE SEQUENCE</scope>
</reference>
<dbReference type="EMBL" id="LR797447">
    <property type="protein sequence ID" value="CAB4217169.1"/>
    <property type="molecule type" value="Genomic_DNA"/>
</dbReference>
<dbReference type="EMBL" id="LR796850">
    <property type="protein sequence ID" value="CAB4170213.1"/>
    <property type="molecule type" value="Genomic_DNA"/>
</dbReference>
<evidence type="ECO:0000313" key="1">
    <source>
        <dbReference type="EMBL" id="CAB4170213.1"/>
    </source>
</evidence>
<evidence type="ECO:0000313" key="4">
    <source>
        <dbReference type="EMBL" id="CAB4212490.1"/>
    </source>
</evidence>
<protein>
    <submittedName>
        <fullName evidence="3">Uncharacterized protein</fullName>
    </submittedName>
</protein>
<sequence>MIIAGAGLSGLLAGALDRRASIIEAQPSLPNNHHAVLRFREDKIGKALNIPFKKVKVTKAIADEFGVYNYVLPEHANQYSKKVSGKIVSRSIGDLSTVERYISPKDLIAQLSELCYGRISYSTPLTKDIILSDENIINTIPLPILLSLLEEKLFAPFEHGQFNCSAIRVEKFKVIDADVFQTIYFPSINCSVYRASITGDELMVEMIDGMEHPPWEIASVFRAFGITDKDVVPIESKHQSLGKIVPLPDDFRKNVLLNLTTKYNIYSLGRFATWRNVLLDDVYDDYFKVCRLMKIKNGYDMWSSIT</sequence>
<evidence type="ECO:0000313" key="6">
    <source>
        <dbReference type="EMBL" id="CAB5227486.1"/>
    </source>
</evidence>
<accession>A0A6J5QFM3</accession>
<evidence type="ECO:0000313" key="2">
    <source>
        <dbReference type="EMBL" id="CAB4176320.1"/>
    </source>
</evidence>
<evidence type="ECO:0000313" key="5">
    <source>
        <dbReference type="EMBL" id="CAB4217169.1"/>
    </source>
</evidence>
<dbReference type="EMBL" id="LR798371">
    <property type="protein sequence ID" value="CAB5227486.1"/>
    <property type="molecule type" value="Genomic_DNA"/>
</dbReference>